<feature type="region of interest" description="Disordered" evidence="1">
    <location>
        <begin position="59"/>
        <end position="85"/>
    </location>
</feature>
<evidence type="ECO:0000313" key="2">
    <source>
        <dbReference type="EMBL" id="TDH05843.1"/>
    </source>
</evidence>
<dbReference type="STRING" id="8167.A0A484CTZ8"/>
<feature type="compositionally biased region" description="Pro residues" evidence="1">
    <location>
        <begin position="286"/>
        <end position="307"/>
    </location>
</feature>
<feature type="region of interest" description="Disordered" evidence="1">
    <location>
        <begin position="280"/>
        <end position="339"/>
    </location>
</feature>
<dbReference type="PANTHER" id="PTHR28601">
    <property type="entry name" value="COILED-COIL DOMAIN-CONTAINING PROTEIN 24"/>
    <property type="match status" value="1"/>
</dbReference>
<reference evidence="2 3" key="1">
    <citation type="submission" date="2019-01" db="EMBL/GenBank/DDBJ databases">
        <title>A chromosome-scale genome assembly of the yellow perch, Perca flavescens.</title>
        <authorList>
            <person name="Feron R."/>
            <person name="Morvezen R."/>
            <person name="Bestin A."/>
            <person name="Haffray P."/>
            <person name="Klopp C."/>
            <person name="Zahm M."/>
            <person name="Cabau C."/>
            <person name="Roques C."/>
            <person name="Donnadieu C."/>
            <person name="Bouchez O."/>
            <person name="Christie M."/>
            <person name="Larson W."/>
            <person name="Guiguen Y."/>
        </authorList>
    </citation>
    <scope>NUCLEOTIDE SEQUENCE [LARGE SCALE GENOMIC DNA]</scope>
    <source>
        <strain evidence="2">YP-PL-M2</strain>
        <tissue evidence="2">Blood</tissue>
    </source>
</reference>
<feature type="region of interest" description="Disordered" evidence="1">
    <location>
        <begin position="420"/>
        <end position="535"/>
    </location>
</feature>
<protein>
    <recommendedName>
        <fullName evidence="4">Coiled-coil domain-containing protein 24</fullName>
    </recommendedName>
</protein>
<dbReference type="EMBL" id="SCKG01000012">
    <property type="protein sequence ID" value="TDH05843.1"/>
    <property type="molecule type" value="Genomic_DNA"/>
</dbReference>
<evidence type="ECO:0008006" key="4">
    <source>
        <dbReference type="Google" id="ProtNLM"/>
    </source>
</evidence>
<keyword evidence="3" id="KW-1185">Reference proteome</keyword>
<feature type="compositionally biased region" description="Basic and acidic residues" evidence="1">
    <location>
        <begin position="498"/>
        <end position="509"/>
    </location>
</feature>
<dbReference type="Pfam" id="PF15669">
    <property type="entry name" value="CCDC24"/>
    <property type="match status" value="1"/>
</dbReference>
<dbReference type="Proteomes" id="UP000295070">
    <property type="component" value="Chromosome 12"/>
</dbReference>
<feature type="compositionally biased region" description="Polar residues" evidence="1">
    <location>
        <begin position="510"/>
        <end position="534"/>
    </location>
</feature>
<comment type="caution">
    <text evidence="2">The sequence shown here is derived from an EMBL/GenBank/DDBJ whole genome shotgun (WGS) entry which is preliminary data.</text>
</comment>
<organism evidence="2 3">
    <name type="scientific">Perca flavescens</name>
    <name type="common">American yellow perch</name>
    <name type="synonym">Morone flavescens</name>
    <dbReference type="NCBI Taxonomy" id="8167"/>
    <lineage>
        <taxon>Eukaryota</taxon>
        <taxon>Metazoa</taxon>
        <taxon>Chordata</taxon>
        <taxon>Craniata</taxon>
        <taxon>Vertebrata</taxon>
        <taxon>Euteleostomi</taxon>
        <taxon>Actinopterygii</taxon>
        <taxon>Neopterygii</taxon>
        <taxon>Teleostei</taxon>
        <taxon>Neoteleostei</taxon>
        <taxon>Acanthomorphata</taxon>
        <taxon>Eupercaria</taxon>
        <taxon>Perciformes</taxon>
        <taxon>Percoidei</taxon>
        <taxon>Percidae</taxon>
        <taxon>Percinae</taxon>
        <taxon>Perca</taxon>
    </lineage>
</organism>
<evidence type="ECO:0000313" key="3">
    <source>
        <dbReference type="Proteomes" id="UP000295070"/>
    </source>
</evidence>
<feature type="compositionally biased region" description="Polar residues" evidence="1">
    <location>
        <begin position="330"/>
        <end position="339"/>
    </location>
</feature>
<feature type="compositionally biased region" description="Polar residues" evidence="1">
    <location>
        <begin position="59"/>
        <end position="80"/>
    </location>
</feature>
<feature type="compositionally biased region" description="Polar residues" evidence="1">
    <location>
        <begin position="444"/>
        <end position="497"/>
    </location>
</feature>
<evidence type="ECO:0000256" key="1">
    <source>
        <dbReference type="SAM" id="MobiDB-lite"/>
    </source>
</evidence>
<accession>A0A484CTZ8</accession>
<dbReference type="PANTHER" id="PTHR28601:SF1">
    <property type="entry name" value="COILED-COIL DOMAIN-CONTAINING PROTEIN 24"/>
    <property type="match status" value="1"/>
</dbReference>
<dbReference type="InterPro" id="IPR031367">
    <property type="entry name" value="CCDC24"/>
</dbReference>
<sequence length="591" mass="65160">MQSHDGNQLWRPGQSLWSLVAEHVPGSELPKIQAALGHSLVDMYTEVHTEMEMWHKMWQESQQGNNRSRTGTPLPRQQASPLADPPAVKELVRAEVKMLLQTLSERASREGRDGEELLFRYKPETVDYALSHLDSCYRNCTNPENANNISRPSSHCSVQSNTEDEIEAMKDKLNVIDIDQVVDRLRSILMEECEALNRLVKHFKGNIKHKCWSQWEFDQSEPTLADLKELRGAIQMDLDLYPSSLATLPSASCPLPLNQLKNRLSAGQRVSDETLRSLSATSALRPHPPPPLCHTKPRPPLGGPPNKPSASVKLVNSLSPSRTHGHHRSTLASTGARKTQTPICSRIVTSGQANHHVLTSIPGPGSDQMTVKTVHHDNLSSEQDGGGLHCMTPTSSPSFQIKPPRKSRIHETHLSSYRSVHSLSGKCDLSPQMKRNGSPAWRSRNINTTPSTPNLDAGSNSSNADHPVSTTGKSKTQNERQNSTCGGSLVSTTVQTYNDRRKSTSERFQSETGSSSAHTGSRNSNNGMDRSTNGHLGKDVIQQQSLVATCTHPALIRINGQFFTSHKRPLEGTTSQQISEFYQPVPPAMST</sequence>
<proteinExistence type="predicted"/>
<dbReference type="AlphaFoldDB" id="A0A484CTZ8"/>
<name>A0A484CTZ8_PERFV</name>
<gene>
    <name evidence="2" type="ORF">EPR50_G00126810</name>
</gene>